<proteinExistence type="inferred from homology"/>
<feature type="region of interest" description="Disordered" evidence="5">
    <location>
        <begin position="294"/>
        <end position="349"/>
    </location>
</feature>
<feature type="compositionally biased region" description="Low complexity" evidence="5">
    <location>
        <begin position="494"/>
        <end position="512"/>
    </location>
</feature>
<keyword evidence="2" id="KW-0810">Translation regulation</keyword>
<dbReference type="InterPro" id="IPR034924">
    <property type="entry name" value="TNRC6A_RRM"/>
</dbReference>
<reference evidence="8" key="1">
    <citation type="submission" date="2016-05" db="EMBL/GenBank/DDBJ databases">
        <authorList>
            <person name="Lavstsen T."/>
            <person name="Jespersen J.S."/>
        </authorList>
    </citation>
    <scope>NUCLEOTIDE SEQUENCE</scope>
    <source>
        <tissue evidence="8">Brain</tissue>
    </source>
</reference>
<keyword evidence="3" id="KW-0694">RNA-binding</keyword>
<dbReference type="PANTHER" id="PTHR13020:SF28">
    <property type="entry name" value="TRINUCLEOTIDE REPEAT-CONTAINING GENE 6A PROTEIN"/>
    <property type="match status" value="1"/>
</dbReference>
<evidence type="ECO:0000313" key="8">
    <source>
        <dbReference type="EMBL" id="SBR97487.1"/>
    </source>
</evidence>
<dbReference type="PANTHER" id="PTHR13020">
    <property type="entry name" value="TRINUCLEOTIDE REPEAT-CONTAINING GENE 6"/>
    <property type="match status" value="1"/>
</dbReference>
<dbReference type="GO" id="GO:0000932">
    <property type="term" value="C:P-body"/>
    <property type="evidence" value="ECO:0007669"/>
    <property type="project" value="TreeGrafter"/>
</dbReference>
<evidence type="ECO:0000256" key="2">
    <source>
        <dbReference type="ARBA" id="ARBA00022845"/>
    </source>
</evidence>
<dbReference type="InterPro" id="IPR052068">
    <property type="entry name" value="GW182_domain"/>
</dbReference>
<dbReference type="InterPro" id="IPR012677">
    <property type="entry name" value="Nucleotide-bd_a/b_plait_sf"/>
</dbReference>
<feature type="region of interest" description="Disordered" evidence="5">
    <location>
        <begin position="444"/>
        <end position="471"/>
    </location>
</feature>
<dbReference type="GO" id="GO:0035195">
    <property type="term" value="P:miRNA-mediated post-transcriptional gene silencing"/>
    <property type="evidence" value="ECO:0007669"/>
    <property type="project" value="TreeGrafter"/>
</dbReference>
<dbReference type="GO" id="GO:0060213">
    <property type="term" value="P:positive regulation of nuclear-transcribed mRNA poly(A) tail shortening"/>
    <property type="evidence" value="ECO:0007669"/>
    <property type="project" value="TreeGrafter"/>
</dbReference>
<feature type="compositionally biased region" description="Pro residues" evidence="5">
    <location>
        <begin position="294"/>
        <end position="305"/>
    </location>
</feature>
<sequence length="526" mass="56812">MSKPVTKQDDWSKPLISQFNNMNFTRDSPDESMKLVSGMAADKRMDTSSMDFNGVVGKNPGSRHQFHKESAVDRSPYFDKQMAMINQLSQLNQLNQINQLQRLLLQHQQQQQKAQTQRAMPVGRAMSTGLRLEDSPFYDFLSPGPSPLSPPGQSMGSVGDCWPPRANSPPPHGNTVTWPPEFRPGEPWKGYPNIDPETDPYVTPGSVINTLSINTVRDTDHLRDRNNGPSSSLNTTMPSNSAWSSIRASGHSGSLTSTAQSTSARPSESKWSPGGGSVSNSSLAHELWKVPLSPKPLPVPAPSRPPTGLTSQKPNPASSGWDGSTLRLGGWGSTESRYTPGSSWGESSSSGRTQWLVLKNLTPQIDGSTLRTLCMQHGPLITFHLNLPHGNAVVCYSSKDEAAKAQKSLHMCVLGNTTILAEFASEEEINRFFAQGQSLATPSSGWQAIGSSQSRMDQSHPFPSRTSEPNQWGSGFVHRSSLWGGSNYSSSLWGSPSGTEPGGISSPSPISSFLPVDHLTGGGDSM</sequence>
<keyword evidence="4" id="KW-0943">RNA-mediated gene silencing</keyword>
<dbReference type="GO" id="GO:0003723">
    <property type="term" value="F:RNA binding"/>
    <property type="evidence" value="ECO:0007669"/>
    <property type="project" value="UniProtKB-KW"/>
</dbReference>
<feature type="compositionally biased region" description="Polar residues" evidence="5">
    <location>
        <begin position="444"/>
        <end position="456"/>
    </location>
</feature>
<dbReference type="Gene3D" id="3.30.70.330">
    <property type="match status" value="1"/>
</dbReference>
<name>A0A1A8QVF1_9TELE</name>
<comment type="similarity">
    <text evidence="1">Belongs to the GW182 family.</text>
</comment>
<dbReference type="GO" id="GO:0006417">
    <property type="term" value="P:regulation of translation"/>
    <property type="evidence" value="ECO:0007669"/>
    <property type="project" value="UniProtKB-KW"/>
</dbReference>
<dbReference type="EMBL" id="HAEG01014398">
    <property type="protein sequence ID" value="SBR97487.1"/>
    <property type="molecule type" value="Transcribed_RNA"/>
</dbReference>
<evidence type="ECO:0000256" key="5">
    <source>
        <dbReference type="SAM" id="MobiDB-lite"/>
    </source>
</evidence>
<organism evidence="8">
    <name type="scientific">Nothobranchius pienaari</name>
    <dbReference type="NCBI Taxonomy" id="704102"/>
    <lineage>
        <taxon>Eukaryota</taxon>
        <taxon>Metazoa</taxon>
        <taxon>Chordata</taxon>
        <taxon>Craniata</taxon>
        <taxon>Vertebrata</taxon>
        <taxon>Euteleostomi</taxon>
        <taxon>Actinopterygii</taxon>
        <taxon>Neopterygii</taxon>
        <taxon>Teleostei</taxon>
        <taxon>Neoteleostei</taxon>
        <taxon>Acanthomorphata</taxon>
        <taxon>Ovalentaria</taxon>
        <taxon>Atherinomorphae</taxon>
        <taxon>Cyprinodontiformes</taxon>
        <taxon>Nothobranchiidae</taxon>
        <taxon>Nothobranchius</taxon>
    </lineage>
</organism>
<protein>
    <submittedName>
        <fullName evidence="8">Trinucleotide repeat containing 6A</fullName>
    </submittedName>
</protein>
<dbReference type="AlphaFoldDB" id="A0A1A8QVF1"/>
<evidence type="ECO:0000259" key="6">
    <source>
        <dbReference type="Pfam" id="PF00076"/>
    </source>
</evidence>
<dbReference type="FunFam" id="3.30.70.330:FF:000011">
    <property type="entry name" value="trinucleotide repeat-containing gene 6A protein-like"/>
    <property type="match status" value="1"/>
</dbReference>
<reference evidence="8" key="2">
    <citation type="submission" date="2016-06" db="EMBL/GenBank/DDBJ databases">
        <title>The genome of a short-lived fish provides insights into sex chromosome evolution and the genetic control of aging.</title>
        <authorList>
            <person name="Reichwald K."/>
            <person name="Felder M."/>
            <person name="Petzold A."/>
            <person name="Koch P."/>
            <person name="Groth M."/>
            <person name="Platzer M."/>
        </authorList>
    </citation>
    <scope>NUCLEOTIDE SEQUENCE</scope>
    <source>
        <tissue evidence="8">Brain</tissue>
    </source>
</reference>
<evidence type="ECO:0000256" key="4">
    <source>
        <dbReference type="ARBA" id="ARBA00023158"/>
    </source>
</evidence>
<dbReference type="GO" id="GO:0005654">
    <property type="term" value="C:nucleoplasm"/>
    <property type="evidence" value="ECO:0007669"/>
    <property type="project" value="TreeGrafter"/>
</dbReference>
<gene>
    <name evidence="8" type="primary">TNRC6A</name>
</gene>
<feature type="compositionally biased region" description="Polar residues" evidence="5">
    <location>
        <begin position="308"/>
        <end position="322"/>
    </location>
</feature>
<evidence type="ECO:0000256" key="3">
    <source>
        <dbReference type="ARBA" id="ARBA00022884"/>
    </source>
</evidence>
<feature type="region of interest" description="Disordered" evidence="5">
    <location>
        <begin position="218"/>
        <end position="280"/>
    </location>
</feature>
<dbReference type="InterPro" id="IPR000504">
    <property type="entry name" value="RRM_dom"/>
</dbReference>
<dbReference type="InterPro" id="IPR035979">
    <property type="entry name" value="RBD_domain_sf"/>
</dbReference>
<dbReference type="InterPro" id="IPR032226">
    <property type="entry name" value="TNRC6_PABC-bd"/>
</dbReference>
<feature type="domain" description="RRM" evidence="6">
    <location>
        <begin position="356"/>
        <end position="419"/>
    </location>
</feature>
<evidence type="ECO:0000259" key="7">
    <source>
        <dbReference type="Pfam" id="PF16608"/>
    </source>
</evidence>
<dbReference type="Pfam" id="PF16608">
    <property type="entry name" value="TNRC6-PABC_bdg"/>
    <property type="match status" value="1"/>
</dbReference>
<feature type="domain" description="TNRC6 PABC binding" evidence="7">
    <location>
        <begin position="114"/>
        <end position="351"/>
    </location>
</feature>
<evidence type="ECO:0000256" key="1">
    <source>
        <dbReference type="ARBA" id="ARBA00007302"/>
    </source>
</evidence>
<feature type="region of interest" description="Disordered" evidence="5">
    <location>
        <begin position="494"/>
        <end position="526"/>
    </location>
</feature>
<accession>A0A1A8QVF1</accession>
<dbReference type="Pfam" id="PF00076">
    <property type="entry name" value="RRM_1"/>
    <property type="match status" value="1"/>
</dbReference>
<dbReference type="SUPFAM" id="SSF54928">
    <property type="entry name" value="RNA-binding domain, RBD"/>
    <property type="match status" value="1"/>
</dbReference>
<dbReference type="CDD" id="cd12711">
    <property type="entry name" value="RRM_TNRC6A"/>
    <property type="match status" value="1"/>
</dbReference>
<feature type="compositionally biased region" description="Polar residues" evidence="5">
    <location>
        <begin position="227"/>
        <end position="270"/>
    </location>
</feature>